<dbReference type="GO" id="GO:0016812">
    <property type="term" value="F:hydrolase activity, acting on carbon-nitrogen (but not peptide) bonds, in cyclic amides"/>
    <property type="evidence" value="ECO:0007669"/>
    <property type="project" value="TreeGrafter"/>
</dbReference>
<evidence type="ECO:0000313" key="2">
    <source>
        <dbReference type="Proteomes" id="UP001174909"/>
    </source>
</evidence>
<dbReference type="AlphaFoldDB" id="A0AA35SHD9"/>
<dbReference type="SUPFAM" id="SSF51338">
    <property type="entry name" value="Composite domain of metallo-dependent hydrolases"/>
    <property type="match status" value="1"/>
</dbReference>
<evidence type="ECO:0000313" key="1">
    <source>
        <dbReference type="EMBL" id="CAI8030140.1"/>
    </source>
</evidence>
<dbReference type="Proteomes" id="UP001174909">
    <property type="component" value="Unassembled WGS sequence"/>
</dbReference>
<sequence length="108" mass="10799">MLDLIIKGGTVVTPDGVGLRDVGVQGEQIAAVAAPGVLDDIGAGETIDATGMIVLPGGIEAHAHINVPVPDYWAGGDDGVFTQPPEAASRAAAFGGVTTYVDFAGRCP</sequence>
<dbReference type="InterPro" id="IPR011059">
    <property type="entry name" value="Metal-dep_hydrolase_composite"/>
</dbReference>
<dbReference type="Gene3D" id="3.20.20.140">
    <property type="entry name" value="Metal-dependent hydrolases"/>
    <property type="match status" value="1"/>
</dbReference>
<gene>
    <name evidence="1" type="ORF">GBAR_LOCUS17098</name>
</gene>
<protein>
    <submittedName>
        <fullName evidence="1">Allantoinase</fullName>
    </submittedName>
</protein>
<dbReference type="EMBL" id="CASHTH010002458">
    <property type="protein sequence ID" value="CAI8030140.1"/>
    <property type="molecule type" value="Genomic_DNA"/>
</dbReference>
<dbReference type="PANTHER" id="PTHR11647:SF1">
    <property type="entry name" value="COLLAPSIN RESPONSE MEDIATOR PROTEIN"/>
    <property type="match status" value="1"/>
</dbReference>
<keyword evidence="2" id="KW-1185">Reference proteome</keyword>
<name>A0AA35SHD9_GEOBA</name>
<dbReference type="PANTHER" id="PTHR11647">
    <property type="entry name" value="HYDRANTOINASE/DIHYDROPYRIMIDINASE FAMILY MEMBER"/>
    <property type="match status" value="1"/>
</dbReference>
<dbReference type="InterPro" id="IPR050378">
    <property type="entry name" value="Metallo-dep_Hydrolases_sf"/>
</dbReference>
<reference evidence="1" key="1">
    <citation type="submission" date="2023-03" db="EMBL/GenBank/DDBJ databases">
        <authorList>
            <person name="Steffen K."/>
            <person name="Cardenas P."/>
        </authorList>
    </citation>
    <scope>NUCLEOTIDE SEQUENCE</scope>
</reference>
<comment type="caution">
    <text evidence="1">The sequence shown here is derived from an EMBL/GenBank/DDBJ whole genome shotgun (WGS) entry which is preliminary data.</text>
</comment>
<dbReference type="GO" id="GO:0005829">
    <property type="term" value="C:cytosol"/>
    <property type="evidence" value="ECO:0007669"/>
    <property type="project" value="TreeGrafter"/>
</dbReference>
<accession>A0AA35SHD9</accession>
<proteinExistence type="predicted"/>
<organism evidence="1 2">
    <name type="scientific">Geodia barretti</name>
    <name type="common">Barrett's horny sponge</name>
    <dbReference type="NCBI Taxonomy" id="519541"/>
    <lineage>
        <taxon>Eukaryota</taxon>
        <taxon>Metazoa</taxon>
        <taxon>Porifera</taxon>
        <taxon>Demospongiae</taxon>
        <taxon>Heteroscleromorpha</taxon>
        <taxon>Tetractinellida</taxon>
        <taxon>Astrophorina</taxon>
        <taxon>Geodiidae</taxon>
        <taxon>Geodia</taxon>
    </lineage>
</organism>